<keyword evidence="2" id="KW-1185">Reference proteome</keyword>
<dbReference type="GO" id="GO:0019058">
    <property type="term" value="P:viral life cycle"/>
    <property type="evidence" value="ECO:0007669"/>
    <property type="project" value="InterPro"/>
</dbReference>
<gene>
    <name evidence="1" type="ORF">FAZ95_13850</name>
</gene>
<dbReference type="AlphaFoldDB" id="A0A4P8IQ90"/>
<proteinExistence type="predicted"/>
<name>A0A4P8IQ90_9BURK</name>
<dbReference type="RefSeq" id="WP_137332986.1">
    <property type="nucleotide sequence ID" value="NZ_CP040077.1"/>
</dbReference>
<reference evidence="1 2" key="1">
    <citation type="submission" date="2019-05" db="EMBL/GenBank/DDBJ databases">
        <title>Burkholderia sp. DHOD12, isolated from subtropical forest soil.</title>
        <authorList>
            <person name="Gao Z.-H."/>
            <person name="Qiu L.-H."/>
        </authorList>
    </citation>
    <scope>NUCLEOTIDE SEQUENCE [LARGE SCALE GENOMIC DNA]</scope>
    <source>
        <strain evidence="1 2">DHOD12</strain>
    </source>
</reference>
<dbReference type="Proteomes" id="UP000298656">
    <property type="component" value="Chromosome 1"/>
</dbReference>
<organism evidence="1 2">
    <name type="scientific">Trinickia violacea</name>
    <dbReference type="NCBI Taxonomy" id="2571746"/>
    <lineage>
        <taxon>Bacteria</taxon>
        <taxon>Pseudomonadati</taxon>
        <taxon>Pseudomonadota</taxon>
        <taxon>Betaproteobacteria</taxon>
        <taxon>Burkholderiales</taxon>
        <taxon>Burkholderiaceae</taxon>
        <taxon>Trinickia</taxon>
    </lineage>
</organism>
<dbReference type="KEGG" id="tvl:FAZ95_13850"/>
<evidence type="ECO:0000313" key="1">
    <source>
        <dbReference type="EMBL" id="QCP50167.1"/>
    </source>
</evidence>
<accession>A0A4P8IQ90</accession>
<dbReference type="EMBL" id="CP040077">
    <property type="protein sequence ID" value="QCP50167.1"/>
    <property type="molecule type" value="Genomic_DNA"/>
</dbReference>
<evidence type="ECO:0000313" key="2">
    <source>
        <dbReference type="Proteomes" id="UP000298656"/>
    </source>
</evidence>
<protein>
    <submittedName>
        <fullName evidence="1">Uncharacterized protein</fullName>
    </submittedName>
</protein>
<sequence>MSDPLTTPPCGPVAPTLPTCDQMMAAAITAYTALLSGTREVVKVKSIDTETEFSRRNPDALLKFILNLHQQCPCAQSYAVLGIPCHRAPGRPKFVDHGWEGAYPLRRRFW</sequence>
<dbReference type="Gene3D" id="3.30.1580.10">
    <property type="entry name" value="Head-to-tail joining protein W"/>
    <property type="match status" value="1"/>
</dbReference>
<dbReference type="InterPro" id="IPR036626">
    <property type="entry name" value="GpW_sf"/>
</dbReference>